<evidence type="ECO:0000313" key="4">
    <source>
        <dbReference type="Proteomes" id="UP000585474"/>
    </source>
</evidence>
<name>A0A7J0DCG3_9ERIC</name>
<dbReference type="Proteomes" id="UP000585474">
    <property type="component" value="Unassembled WGS sequence"/>
</dbReference>
<dbReference type="InterPro" id="IPR050942">
    <property type="entry name" value="F-box_BR-signaling"/>
</dbReference>
<feature type="domain" description="KIB1-4 beta-propeller" evidence="2">
    <location>
        <begin position="41"/>
        <end position="299"/>
    </location>
</feature>
<sequence>MRELEILIPSHPSPLLCQLPWLMLPHGPTSHRRGFFSISSSPRRRLCGSSHVWFSITDESPAIFLLNPLTRAKVLLPPLSAFPNVVAFNLYDVGSEYTLRAPNSDTYTLNLKKMRDFFIKKVILSSRDDSYIAFAILNQTGDLVFCKNGDQSWKFIEDAQSYCEDVIYCNGLFYAVNKLGEIAVCDIHGPSPRVSIICTPPQIGGDMQYVVSSSEELLLVSRYLDFEFVDYQFDNVYKTTEFRVYRLDLNGPKWERVMRLGDQMLFLGENASLALSATDFPGCKGNCIYYTDDYSESNYDGVPGNNDLSVCCGRPAQTNKSKGPGRGRSKPLRRGDQTNVMTADGVMGRVHGSRRDPRKDRILVGRLIKLSILPRPRARRSLYPGSWRADEHSDGGSGELGGDDLARSHGLVLRRSRGFGDKQPLKKSWATSFVMVSGRRAYLGR</sequence>
<feature type="region of interest" description="Disordered" evidence="1">
    <location>
        <begin position="384"/>
        <end position="403"/>
    </location>
</feature>
<evidence type="ECO:0000313" key="3">
    <source>
        <dbReference type="EMBL" id="GFS31902.1"/>
    </source>
</evidence>
<comment type="caution">
    <text evidence="3">The sequence shown here is derived from an EMBL/GenBank/DDBJ whole genome shotgun (WGS) entry which is preliminary data.</text>
</comment>
<organism evidence="3 4">
    <name type="scientific">Actinidia rufa</name>
    <dbReference type="NCBI Taxonomy" id="165716"/>
    <lineage>
        <taxon>Eukaryota</taxon>
        <taxon>Viridiplantae</taxon>
        <taxon>Streptophyta</taxon>
        <taxon>Embryophyta</taxon>
        <taxon>Tracheophyta</taxon>
        <taxon>Spermatophyta</taxon>
        <taxon>Magnoliopsida</taxon>
        <taxon>eudicotyledons</taxon>
        <taxon>Gunneridae</taxon>
        <taxon>Pentapetalae</taxon>
        <taxon>asterids</taxon>
        <taxon>Ericales</taxon>
        <taxon>Actinidiaceae</taxon>
        <taxon>Actinidia</taxon>
    </lineage>
</organism>
<feature type="compositionally biased region" description="Basic residues" evidence="1">
    <location>
        <begin position="323"/>
        <end position="332"/>
    </location>
</feature>
<keyword evidence="4" id="KW-1185">Reference proteome</keyword>
<feature type="region of interest" description="Disordered" evidence="1">
    <location>
        <begin position="312"/>
        <end position="342"/>
    </location>
</feature>
<evidence type="ECO:0000259" key="2">
    <source>
        <dbReference type="Pfam" id="PF03478"/>
    </source>
</evidence>
<dbReference type="EMBL" id="BJWL01000153">
    <property type="protein sequence ID" value="GFS31902.1"/>
    <property type="molecule type" value="Genomic_DNA"/>
</dbReference>
<evidence type="ECO:0000256" key="1">
    <source>
        <dbReference type="SAM" id="MobiDB-lite"/>
    </source>
</evidence>
<dbReference type="OrthoDB" id="642536at2759"/>
<dbReference type="InterPro" id="IPR005174">
    <property type="entry name" value="KIB1-4_b-propeller"/>
</dbReference>
<accession>A0A7J0DCG3</accession>
<dbReference type="AlphaFoldDB" id="A0A7J0DCG3"/>
<dbReference type="PANTHER" id="PTHR44259:SF114">
    <property type="entry name" value="OS06G0707300 PROTEIN"/>
    <property type="match status" value="1"/>
</dbReference>
<gene>
    <name evidence="3" type="ORF">Acr_00g0019870</name>
</gene>
<proteinExistence type="predicted"/>
<protein>
    <recommendedName>
        <fullName evidence="2">KIB1-4 beta-propeller domain-containing protein</fullName>
    </recommendedName>
</protein>
<dbReference type="PANTHER" id="PTHR44259">
    <property type="entry name" value="OS07G0183000 PROTEIN-RELATED"/>
    <property type="match status" value="1"/>
</dbReference>
<reference evidence="4" key="1">
    <citation type="submission" date="2019-07" db="EMBL/GenBank/DDBJ databases">
        <title>De Novo Assembly of kiwifruit Actinidia rufa.</title>
        <authorList>
            <person name="Sugita-Konishi S."/>
            <person name="Sato K."/>
            <person name="Mori E."/>
            <person name="Abe Y."/>
            <person name="Kisaki G."/>
            <person name="Hamano K."/>
            <person name="Suezawa K."/>
            <person name="Otani M."/>
            <person name="Fukuda T."/>
            <person name="Manabe T."/>
            <person name="Gomi K."/>
            <person name="Tabuchi M."/>
            <person name="Akimitsu K."/>
            <person name="Kataoka I."/>
        </authorList>
    </citation>
    <scope>NUCLEOTIDE SEQUENCE [LARGE SCALE GENOMIC DNA]</scope>
    <source>
        <strain evidence="4">cv. Fuchu</strain>
    </source>
</reference>
<dbReference type="Pfam" id="PF03478">
    <property type="entry name" value="Beta-prop_KIB1-4"/>
    <property type="match status" value="1"/>
</dbReference>